<feature type="transmembrane region" description="Helical" evidence="1">
    <location>
        <begin position="337"/>
        <end position="356"/>
    </location>
</feature>
<proteinExistence type="predicted"/>
<keyword evidence="1" id="KW-0472">Membrane</keyword>
<reference evidence="2" key="1">
    <citation type="submission" date="2021-08" db="EMBL/GenBank/DDBJ databases">
        <authorList>
            <person name="Stevens D.C."/>
        </authorList>
    </citation>
    <scope>NUCLEOTIDE SEQUENCE</scope>
    <source>
        <strain evidence="2">DSM 53165</strain>
    </source>
</reference>
<dbReference type="EMBL" id="JAIRAU010000001">
    <property type="protein sequence ID" value="MBZ5708807.1"/>
    <property type="molecule type" value="Genomic_DNA"/>
</dbReference>
<gene>
    <name evidence="2" type="ORF">K7C98_06035</name>
</gene>
<comment type="caution">
    <text evidence="2">The sequence shown here is derived from an EMBL/GenBank/DDBJ whole genome shotgun (WGS) entry which is preliminary data.</text>
</comment>
<feature type="transmembrane region" description="Helical" evidence="1">
    <location>
        <begin position="183"/>
        <end position="207"/>
    </location>
</feature>
<feature type="transmembrane region" description="Helical" evidence="1">
    <location>
        <begin position="153"/>
        <end position="171"/>
    </location>
</feature>
<feature type="transmembrane region" description="Helical" evidence="1">
    <location>
        <begin position="128"/>
        <end position="146"/>
    </location>
</feature>
<keyword evidence="3" id="KW-1185">Reference proteome</keyword>
<evidence type="ECO:0000313" key="3">
    <source>
        <dbReference type="Proteomes" id="UP001139031"/>
    </source>
</evidence>
<feature type="transmembrane region" description="Helical" evidence="1">
    <location>
        <begin position="307"/>
        <end position="325"/>
    </location>
</feature>
<name>A0ABS7TKQ5_9BACT</name>
<evidence type="ECO:0008006" key="4">
    <source>
        <dbReference type="Google" id="ProtNLM"/>
    </source>
</evidence>
<keyword evidence="1" id="KW-0812">Transmembrane</keyword>
<dbReference type="RefSeq" id="WP_224190572.1">
    <property type="nucleotide sequence ID" value="NZ_JAIRAU010000001.1"/>
</dbReference>
<organism evidence="2 3">
    <name type="scientific">Nannocystis pusilla</name>
    <dbReference type="NCBI Taxonomy" id="889268"/>
    <lineage>
        <taxon>Bacteria</taxon>
        <taxon>Pseudomonadati</taxon>
        <taxon>Myxococcota</taxon>
        <taxon>Polyangia</taxon>
        <taxon>Nannocystales</taxon>
        <taxon>Nannocystaceae</taxon>
        <taxon>Nannocystis</taxon>
    </lineage>
</organism>
<feature type="transmembrane region" description="Helical" evidence="1">
    <location>
        <begin position="276"/>
        <end position="298"/>
    </location>
</feature>
<dbReference type="Proteomes" id="UP001139031">
    <property type="component" value="Unassembled WGS sequence"/>
</dbReference>
<evidence type="ECO:0000313" key="2">
    <source>
        <dbReference type="EMBL" id="MBZ5708807.1"/>
    </source>
</evidence>
<accession>A0ABS7TKQ5</accession>
<protein>
    <recommendedName>
        <fullName evidence="4">Glycosyltransferase RgtA/B/C/D-like domain-containing protein</fullName>
    </recommendedName>
</protein>
<evidence type="ECO:0000256" key="1">
    <source>
        <dbReference type="SAM" id="Phobius"/>
    </source>
</evidence>
<keyword evidence="1" id="KW-1133">Transmembrane helix</keyword>
<sequence length="551" mass="60963">MARRLRSERSAELERWGPAALLALLWGGSSAGGLVAGAHGSTLFLDDAYYYIVISREFLETGSFSFDGVNPTNGFHPLWCLMLVGLHALIGVDAAPTTVVFGVVVLERLCIGAALLLIARAWSRLRAAAPMFAAGLCTLAIFLLLPTVAPFRLGMECSLVALLCTGALIAFGERRARALGVWLALLCLARLDTLVFVIAPIVAWASLNWCTTWPQRLRLALPTALAFAAYAAVNLLETGHVMPISGALKSSFPWPSPKNYYLDELAWTEVEGWGHFLYAVTMTGITVAVVVGSAAMLLARRSDARRALVPLVVVAWLLILNILLFQRWDKALPRNYLALPGILGAFVLGAGVWLSAHRHAATVTASRALLAAAALGVGWSYVRDYSVSSSLRVENDPVWQIATYAEEHSEPSTMFATTDSGLLAFWSDRRWINLDGLVNDYEYQDVLRDGRLQQYLREHRVQYLLVTLFSEQPSISRRAEKMYAPGMQPDASRGTDYAPFEYRVYSYLHDRYSDPILLGPEQEWYRYPFGKVFGVDAACVIYALDWDGRRK</sequence>
<feature type="transmembrane region" description="Helical" evidence="1">
    <location>
        <begin position="363"/>
        <end position="382"/>
    </location>
</feature>